<evidence type="ECO:0000259" key="3">
    <source>
        <dbReference type="PROSITE" id="PS50158"/>
    </source>
</evidence>
<dbReference type="EMBL" id="CAACVR010000012">
    <property type="protein sequence ID" value="VEU21706.1"/>
    <property type="molecule type" value="Genomic_DNA"/>
</dbReference>
<dbReference type="Proteomes" id="UP000290900">
    <property type="component" value="Unassembled WGS sequence"/>
</dbReference>
<organism evidence="4 5">
    <name type="scientific">Brettanomyces naardenensis</name>
    <name type="common">Yeast</name>
    <dbReference type="NCBI Taxonomy" id="13370"/>
    <lineage>
        <taxon>Eukaryota</taxon>
        <taxon>Fungi</taxon>
        <taxon>Dikarya</taxon>
        <taxon>Ascomycota</taxon>
        <taxon>Saccharomycotina</taxon>
        <taxon>Pichiomycetes</taxon>
        <taxon>Pichiales</taxon>
        <taxon>Pichiaceae</taxon>
        <taxon>Brettanomyces</taxon>
    </lineage>
</organism>
<protein>
    <submittedName>
        <fullName evidence="4">DEKNAAC102343</fullName>
    </submittedName>
</protein>
<evidence type="ECO:0000313" key="5">
    <source>
        <dbReference type="Proteomes" id="UP000290900"/>
    </source>
</evidence>
<dbReference type="SUPFAM" id="SSF57756">
    <property type="entry name" value="Retrovirus zinc finger-like domains"/>
    <property type="match status" value="1"/>
</dbReference>
<dbReference type="OrthoDB" id="4069967at2759"/>
<dbReference type="GO" id="GO:0003676">
    <property type="term" value="F:nucleic acid binding"/>
    <property type="evidence" value="ECO:0007669"/>
    <property type="project" value="InterPro"/>
</dbReference>
<dbReference type="AlphaFoldDB" id="A0A448YLE8"/>
<keyword evidence="1" id="KW-0479">Metal-binding</keyword>
<keyword evidence="1" id="KW-0862">Zinc</keyword>
<keyword evidence="1" id="KW-0863">Zinc-finger</keyword>
<feature type="coiled-coil region" evidence="2">
    <location>
        <begin position="6"/>
        <end position="54"/>
    </location>
</feature>
<proteinExistence type="predicted"/>
<name>A0A448YLE8_BRENA</name>
<evidence type="ECO:0000256" key="2">
    <source>
        <dbReference type="SAM" id="Coils"/>
    </source>
</evidence>
<dbReference type="PROSITE" id="PS50158">
    <property type="entry name" value="ZF_CCHC"/>
    <property type="match status" value="1"/>
</dbReference>
<accession>A0A448YLE8</accession>
<feature type="domain" description="CCHC-type" evidence="3">
    <location>
        <begin position="123"/>
        <end position="138"/>
    </location>
</feature>
<gene>
    <name evidence="4" type="ORF">BRENAR_LOCUS2439</name>
</gene>
<dbReference type="GO" id="GO:0008270">
    <property type="term" value="F:zinc ion binding"/>
    <property type="evidence" value="ECO:0007669"/>
    <property type="project" value="UniProtKB-KW"/>
</dbReference>
<sequence>MSQISKEEFHNQADQLKRTIAGLALKVSQKEAELAKLEDQYNSKLEQVNNYLEQIHNALEIDAPADDSIDAEELFSKEVDPDFIIIPKKLLRVKYRQSKPQIITTGIDRKNKNKNQNRKKITCSYCMKEGHRRAECPERLSRPNSRTS</sequence>
<evidence type="ECO:0000256" key="1">
    <source>
        <dbReference type="PROSITE-ProRule" id="PRU00047"/>
    </source>
</evidence>
<keyword evidence="5" id="KW-1185">Reference proteome</keyword>
<dbReference type="Pfam" id="PF16588">
    <property type="entry name" value="zf-C2H2_10"/>
    <property type="match status" value="1"/>
</dbReference>
<dbReference type="InParanoid" id="A0A448YLE8"/>
<reference evidence="4 5" key="1">
    <citation type="submission" date="2018-12" db="EMBL/GenBank/DDBJ databases">
        <authorList>
            <person name="Tiukova I."/>
            <person name="Dainat J."/>
        </authorList>
    </citation>
    <scope>NUCLEOTIDE SEQUENCE [LARGE SCALE GENOMIC DNA]</scope>
</reference>
<dbReference type="Gene3D" id="4.10.60.10">
    <property type="entry name" value="Zinc finger, CCHC-type"/>
    <property type="match status" value="1"/>
</dbReference>
<dbReference type="FunCoup" id="A0A448YLE8">
    <property type="interactions" value="29"/>
</dbReference>
<keyword evidence="2" id="KW-0175">Coiled coil</keyword>
<dbReference type="InterPro" id="IPR001878">
    <property type="entry name" value="Znf_CCHC"/>
</dbReference>
<dbReference type="InterPro" id="IPR036875">
    <property type="entry name" value="Znf_CCHC_sf"/>
</dbReference>
<evidence type="ECO:0000313" key="4">
    <source>
        <dbReference type="EMBL" id="VEU21706.1"/>
    </source>
</evidence>